<evidence type="ECO:0000313" key="1">
    <source>
        <dbReference type="EMBL" id="KKL95958.1"/>
    </source>
</evidence>
<dbReference type="AlphaFoldDB" id="A0A0F9GB09"/>
<comment type="caution">
    <text evidence="1">The sequence shown here is derived from an EMBL/GenBank/DDBJ whole genome shotgun (WGS) entry which is preliminary data.</text>
</comment>
<dbReference type="EMBL" id="LAZR01018555">
    <property type="protein sequence ID" value="KKL95958.1"/>
    <property type="molecule type" value="Genomic_DNA"/>
</dbReference>
<proteinExistence type="predicted"/>
<sequence length="25" mass="2844">MNQDILFSYQLESGKSLMVIVSNNI</sequence>
<feature type="non-terminal residue" evidence="1">
    <location>
        <position position="25"/>
    </location>
</feature>
<organism evidence="1">
    <name type="scientific">marine sediment metagenome</name>
    <dbReference type="NCBI Taxonomy" id="412755"/>
    <lineage>
        <taxon>unclassified sequences</taxon>
        <taxon>metagenomes</taxon>
        <taxon>ecological metagenomes</taxon>
    </lineage>
</organism>
<reference evidence="1" key="1">
    <citation type="journal article" date="2015" name="Nature">
        <title>Complex archaea that bridge the gap between prokaryotes and eukaryotes.</title>
        <authorList>
            <person name="Spang A."/>
            <person name="Saw J.H."/>
            <person name="Jorgensen S.L."/>
            <person name="Zaremba-Niedzwiedzka K."/>
            <person name="Martijn J."/>
            <person name="Lind A.E."/>
            <person name="van Eijk R."/>
            <person name="Schleper C."/>
            <person name="Guy L."/>
            <person name="Ettema T.J."/>
        </authorList>
    </citation>
    <scope>NUCLEOTIDE SEQUENCE</scope>
</reference>
<name>A0A0F9GB09_9ZZZZ</name>
<protein>
    <submittedName>
        <fullName evidence="1">Uncharacterized protein</fullName>
    </submittedName>
</protein>
<accession>A0A0F9GB09</accession>
<gene>
    <name evidence="1" type="ORF">LCGC14_1849430</name>
</gene>